<evidence type="ECO:0000256" key="1">
    <source>
        <dbReference type="SAM" id="SignalP"/>
    </source>
</evidence>
<reference evidence="2" key="3">
    <citation type="journal article" date="2017" name="Nature">
        <title>Genome sequence of the progenitor of the wheat D genome Aegilops tauschii.</title>
        <authorList>
            <person name="Luo M.C."/>
            <person name="Gu Y.Q."/>
            <person name="Puiu D."/>
            <person name="Wang H."/>
            <person name="Twardziok S.O."/>
            <person name="Deal K.R."/>
            <person name="Huo N."/>
            <person name="Zhu T."/>
            <person name="Wang L."/>
            <person name="Wang Y."/>
            <person name="McGuire P.E."/>
            <person name="Liu S."/>
            <person name="Long H."/>
            <person name="Ramasamy R.K."/>
            <person name="Rodriguez J.C."/>
            <person name="Van S.L."/>
            <person name="Yuan L."/>
            <person name="Wang Z."/>
            <person name="Xia Z."/>
            <person name="Xiao L."/>
            <person name="Anderson O.D."/>
            <person name="Ouyang S."/>
            <person name="Liang Y."/>
            <person name="Zimin A.V."/>
            <person name="Pertea G."/>
            <person name="Qi P."/>
            <person name="Bennetzen J.L."/>
            <person name="Dai X."/>
            <person name="Dawson M.W."/>
            <person name="Muller H.G."/>
            <person name="Kugler K."/>
            <person name="Rivarola-Duarte L."/>
            <person name="Spannagl M."/>
            <person name="Mayer K.F.X."/>
            <person name="Lu F.H."/>
            <person name="Bevan M.W."/>
            <person name="Leroy P."/>
            <person name="Li P."/>
            <person name="You F.M."/>
            <person name="Sun Q."/>
            <person name="Liu Z."/>
            <person name="Lyons E."/>
            <person name="Wicker T."/>
            <person name="Salzberg S.L."/>
            <person name="Devos K.M."/>
            <person name="Dvorak J."/>
        </authorList>
    </citation>
    <scope>NUCLEOTIDE SEQUENCE [LARGE SCALE GENOMIC DNA]</scope>
    <source>
        <strain evidence="2">cv. AL8/78</strain>
    </source>
</reference>
<feature type="chain" id="PRO_5019401500" evidence="1">
    <location>
        <begin position="33"/>
        <end position="98"/>
    </location>
</feature>
<reference evidence="3" key="2">
    <citation type="journal article" date="2017" name="Nat. Plants">
        <title>The Aegilops tauschii genome reveals multiple impacts of transposons.</title>
        <authorList>
            <person name="Zhao G."/>
            <person name="Zou C."/>
            <person name="Li K."/>
            <person name="Wang K."/>
            <person name="Li T."/>
            <person name="Gao L."/>
            <person name="Zhang X."/>
            <person name="Wang H."/>
            <person name="Yang Z."/>
            <person name="Liu X."/>
            <person name="Jiang W."/>
            <person name="Mao L."/>
            <person name="Kong X."/>
            <person name="Jiao Y."/>
            <person name="Jia J."/>
        </authorList>
    </citation>
    <scope>NUCLEOTIDE SEQUENCE [LARGE SCALE GENOMIC DNA]</scope>
    <source>
        <strain evidence="3">cv. AL8/78</strain>
    </source>
</reference>
<evidence type="ECO:0000313" key="3">
    <source>
        <dbReference type="Proteomes" id="UP000015105"/>
    </source>
</evidence>
<sequence>MICATSRQPWSMRRLGLLFRCVCMVRFSIVHSGSITTNVQDGRCECQARTTDEGRLNALSCQSAQLEVFLANNTGSYEYEYEYNYTNKEVVDMIMKLT</sequence>
<keyword evidence="1" id="KW-0732">Signal</keyword>
<keyword evidence="3" id="KW-1185">Reference proteome</keyword>
<evidence type="ECO:0000313" key="2">
    <source>
        <dbReference type="EnsemblPlants" id="AET6Gv20707200.1"/>
    </source>
</evidence>
<protein>
    <submittedName>
        <fullName evidence="2">Uncharacterized protein</fullName>
    </submittedName>
</protein>
<reference evidence="2" key="5">
    <citation type="journal article" date="2021" name="G3 (Bethesda)">
        <title>Aegilops tauschii genome assembly Aet v5.0 features greater sequence contiguity and improved annotation.</title>
        <authorList>
            <person name="Wang L."/>
            <person name="Zhu T."/>
            <person name="Rodriguez J.C."/>
            <person name="Deal K.R."/>
            <person name="Dubcovsky J."/>
            <person name="McGuire P.E."/>
            <person name="Lux T."/>
            <person name="Spannagl M."/>
            <person name="Mayer K.F.X."/>
            <person name="Baldrich P."/>
            <person name="Meyers B.C."/>
            <person name="Huo N."/>
            <person name="Gu Y.Q."/>
            <person name="Zhou H."/>
            <person name="Devos K.M."/>
            <person name="Bennetzen J.L."/>
            <person name="Unver T."/>
            <person name="Budak H."/>
            <person name="Gulick P.J."/>
            <person name="Galiba G."/>
            <person name="Kalapos B."/>
            <person name="Nelson D.R."/>
            <person name="Li P."/>
            <person name="You F.M."/>
            <person name="Luo M.C."/>
            <person name="Dvorak J."/>
        </authorList>
    </citation>
    <scope>NUCLEOTIDE SEQUENCE [LARGE SCALE GENOMIC DNA]</scope>
    <source>
        <strain evidence="2">cv. AL8/78</strain>
    </source>
</reference>
<reference evidence="3" key="1">
    <citation type="journal article" date="2014" name="Science">
        <title>Ancient hybridizations among the ancestral genomes of bread wheat.</title>
        <authorList>
            <consortium name="International Wheat Genome Sequencing Consortium,"/>
            <person name="Marcussen T."/>
            <person name="Sandve S.R."/>
            <person name="Heier L."/>
            <person name="Spannagl M."/>
            <person name="Pfeifer M."/>
            <person name="Jakobsen K.S."/>
            <person name="Wulff B.B."/>
            <person name="Steuernagel B."/>
            <person name="Mayer K.F."/>
            <person name="Olsen O.A."/>
        </authorList>
    </citation>
    <scope>NUCLEOTIDE SEQUENCE [LARGE SCALE GENOMIC DNA]</scope>
    <source>
        <strain evidence="3">cv. AL8/78</strain>
    </source>
</reference>
<dbReference type="AlphaFoldDB" id="A0A453PEH9"/>
<accession>A0A453PEH9</accession>
<reference evidence="2" key="4">
    <citation type="submission" date="2019-03" db="UniProtKB">
        <authorList>
            <consortium name="EnsemblPlants"/>
        </authorList>
    </citation>
    <scope>IDENTIFICATION</scope>
</reference>
<dbReference type="EnsemblPlants" id="AET6Gv20707200.1">
    <property type="protein sequence ID" value="AET6Gv20707200.1"/>
    <property type="gene ID" value="AET6Gv20707200"/>
</dbReference>
<feature type="signal peptide" evidence="1">
    <location>
        <begin position="1"/>
        <end position="32"/>
    </location>
</feature>
<dbReference type="Gramene" id="AET6Gv20707200.1">
    <property type="protein sequence ID" value="AET6Gv20707200.1"/>
    <property type="gene ID" value="AET6Gv20707200"/>
</dbReference>
<dbReference type="Proteomes" id="UP000015105">
    <property type="component" value="Chromosome 6D"/>
</dbReference>
<proteinExistence type="predicted"/>
<organism evidence="2 3">
    <name type="scientific">Aegilops tauschii subsp. strangulata</name>
    <name type="common">Goatgrass</name>
    <dbReference type="NCBI Taxonomy" id="200361"/>
    <lineage>
        <taxon>Eukaryota</taxon>
        <taxon>Viridiplantae</taxon>
        <taxon>Streptophyta</taxon>
        <taxon>Embryophyta</taxon>
        <taxon>Tracheophyta</taxon>
        <taxon>Spermatophyta</taxon>
        <taxon>Magnoliopsida</taxon>
        <taxon>Liliopsida</taxon>
        <taxon>Poales</taxon>
        <taxon>Poaceae</taxon>
        <taxon>BOP clade</taxon>
        <taxon>Pooideae</taxon>
        <taxon>Triticodae</taxon>
        <taxon>Triticeae</taxon>
        <taxon>Triticinae</taxon>
        <taxon>Aegilops</taxon>
    </lineage>
</organism>
<name>A0A453PEH9_AEGTS</name>